<dbReference type="Proteomes" id="UP000766609">
    <property type="component" value="Unassembled WGS sequence"/>
</dbReference>
<dbReference type="Pfam" id="PF18911">
    <property type="entry name" value="PKD_4"/>
    <property type="match status" value="1"/>
</dbReference>
<sequence length="1047" mass="114619">MLRSAFILIFYWVSLSIFQLSNVIAQVLPDTKEVNHYYVGFMDNLQQGPPVVPTLVITALEDQVEGRIEYDGNAVPFALALGEEYIFESNASLIVQTNRVVENKGFHIYSEGEISVYAINMKPDSFDGTLVLPLDQLGSTYFAASHFENQTKGIRLSERQFNNESQILIVGTKDNTDIRIVPSSPIGNSLNPFTITLNQGETYQMKSKGDLTGTEISVINSAEECARIAVFSGNKFADIGDPECGPFSTSHIFNQNEPVSAWGTNYFHIPLKDRALGELVKFIAAFDDTEIYSGANLMGTINAGEFLELDIQNNLALQYTSNKPVGVFGFGKSYSCEILDENSVLSPANVNNYGNPQMVNYSPFETTKTQITINFHRVFSTLFHYAQLVTRTENVPQMEIDGESVADEFQPFVNNADFSYAQVILSPGLHTLSNPSGFSGYFYAVGPSQSYAVDFGKDFENEQYEILSSFDELTTGSPRLACIDQEGTWSVNVSDPSYTFFTWDFGDDSAIKTGKEVTHTYLEPGIYKVKVLASIDASGCEETELHEFEVEVQELGGELTGPLTSCPEVEELTYFFRGEGEIEEVLWNAVGGEVISQTNEQAIIRWGVANSEALVQATPVGTNGCPGETVELAVVIKQELEPEAPIGLDFICDLNLEYTYNVAQTVPNRNYEWEISGGIFIGGNTGPEVLVRWDENESQGVLSYRESSTLDEFCEGISPELTVALNTGFEAKLLSLSDVTCFGSGDGSINLEVEGGIPPYTFLWSHDQNLNAASASNLAPGSYSVIIQDSQRCEISLENLEISEPASLKASILRQENPSCFGNTDGSLSFEIEGGTPPYRLSDPLIPVDQNQVTLENLGGGTFTLLIIDSNDCETELNVTLSEPAPLEVALTVIKNPCPEESNGELIAELIGGTAPYTYEWSDGNTGQLNQNLEAGIYEVQVRDASGCVGIGSIRLEETAPSLRLPTGFDPDQGAFGPISNCGELNYSLSIFNRWGQLIYSGISAWDGSPDGENSPPGTYSYRIDYEFVLNDQIVRESQSGSVIKIK</sequence>
<dbReference type="InterPro" id="IPR013783">
    <property type="entry name" value="Ig-like_fold"/>
</dbReference>
<gene>
    <name evidence="2" type="ORF">KUV23_16445</name>
</gene>
<dbReference type="CDD" id="cd00146">
    <property type="entry name" value="PKD"/>
    <property type="match status" value="1"/>
</dbReference>
<dbReference type="InterPro" id="IPR035986">
    <property type="entry name" value="PKD_dom_sf"/>
</dbReference>
<feature type="domain" description="PKD" evidence="1">
    <location>
        <begin position="495"/>
        <end position="534"/>
    </location>
</feature>
<dbReference type="EMBL" id="JAHVHP010000002">
    <property type="protein sequence ID" value="MBY5952579.1"/>
    <property type="molecule type" value="Genomic_DNA"/>
</dbReference>
<organism evidence="2 3">
    <name type="scientific">Algoriphagus marincola</name>
    <dbReference type="NCBI Taxonomy" id="264027"/>
    <lineage>
        <taxon>Bacteria</taxon>
        <taxon>Pseudomonadati</taxon>
        <taxon>Bacteroidota</taxon>
        <taxon>Cytophagia</taxon>
        <taxon>Cytophagales</taxon>
        <taxon>Cyclobacteriaceae</taxon>
        <taxon>Algoriphagus</taxon>
    </lineage>
</organism>
<dbReference type="Gene3D" id="2.60.40.10">
    <property type="entry name" value="Immunoglobulins"/>
    <property type="match status" value="1"/>
</dbReference>
<dbReference type="InterPro" id="IPR000601">
    <property type="entry name" value="PKD_dom"/>
</dbReference>
<evidence type="ECO:0000313" key="2">
    <source>
        <dbReference type="EMBL" id="MBY5952579.1"/>
    </source>
</evidence>
<accession>A0ABS7N8E3</accession>
<dbReference type="PANTHER" id="PTHR46534:SF1">
    <property type="entry name" value="IGGFC-BINDING PROTEIN N-TERMINAL DOMAIN-CONTAINING PROTEIN"/>
    <property type="match status" value="1"/>
</dbReference>
<dbReference type="Pfam" id="PF13585">
    <property type="entry name" value="CHU_C"/>
    <property type="match status" value="1"/>
</dbReference>
<evidence type="ECO:0000313" key="3">
    <source>
        <dbReference type="Proteomes" id="UP000766609"/>
    </source>
</evidence>
<comment type="caution">
    <text evidence="2">The sequence shown here is derived from an EMBL/GenBank/DDBJ whole genome shotgun (WGS) entry which is preliminary data.</text>
</comment>
<dbReference type="PROSITE" id="PS50093">
    <property type="entry name" value="PKD"/>
    <property type="match status" value="1"/>
</dbReference>
<dbReference type="Pfam" id="PF13573">
    <property type="entry name" value="SprB"/>
    <property type="match status" value="3"/>
</dbReference>
<evidence type="ECO:0000259" key="1">
    <source>
        <dbReference type="PROSITE" id="PS50093"/>
    </source>
</evidence>
<dbReference type="InterPro" id="IPR035234">
    <property type="entry name" value="IgGFc-bd_N"/>
</dbReference>
<protein>
    <submittedName>
        <fullName evidence="2">PKD domain-containing protein</fullName>
    </submittedName>
</protein>
<proteinExistence type="predicted"/>
<dbReference type="InterPro" id="IPR025667">
    <property type="entry name" value="SprB_repeat"/>
</dbReference>
<keyword evidence="3" id="KW-1185">Reference proteome</keyword>
<dbReference type="Gene3D" id="2.60.40.740">
    <property type="match status" value="1"/>
</dbReference>
<dbReference type="SUPFAM" id="SSF49299">
    <property type="entry name" value="PKD domain"/>
    <property type="match status" value="1"/>
</dbReference>
<reference evidence="2 3" key="1">
    <citation type="submission" date="2021-06" db="EMBL/GenBank/DDBJ databases">
        <title>44 bacteria genomes isolated from Dapeng, Shenzhen.</title>
        <authorList>
            <person name="Zheng W."/>
            <person name="Yu S."/>
            <person name="Huang Y."/>
        </authorList>
    </citation>
    <scope>NUCLEOTIDE SEQUENCE [LARGE SCALE GENOMIC DNA]</scope>
    <source>
        <strain evidence="2 3">DP5N14-6</strain>
    </source>
</reference>
<name>A0ABS7N8E3_9BACT</name>
<dbReference type="PANTHER" id="PTHR46534">
    <property type="entry name" value="IGGFC_BINDING DOMAIN-CONTAINING PROTEIN"/>
    <property type="match status" value="1"/>
</dbReference>
<dbReference type="Pfam" id="PF17517">
    <property type="entry name" value="IgGFc_binding"/>
    <property type="match status" value="1"/>
</dbReference>
<dbReference type="RefSeq" id="WP_222584814.1">
    <property type="nucleotide sequence ID" value="NZ_JAHVHP010000002.1"/>
</dbReference>